<dbReference type="GO" id="GO:0003735">
    <property type="term" value="F:structural constituent of ribosome"/>
    <property type="evidence" value="ECO:0007669"/>
    <property type="project" value="InterPro"/>
</dbReference>
<dbReference type="AlphaFoldDB" id="A0A2D6LPA5"/>
<comment type="caution">
    <text evidence="5">The sequence shown here is derived from an EMBL/GenBank/DDBJ whole genome shotgun (WGS) entry which is preliminary data.</text>
</comment>
<reference evidence="6" key="1">
    <citation type="submission" date="2017-09" db="EMBL/GenBank/DDBJ databases">
        <title>The Reconstruction of 2,631 Draft Metagenome-Assembled Genomes from the Global Oceans.</title>
        <authorList>
            <person name="Tully B.J."/>
            <person name="Graham E.D."/>
            <person name="Heidelberg J.F."/>
        </authorList>
    </citation>
    <scope>NUCLEOTIDE SEQUENCE [LARGE SCALE GENOMIC DNA]</scope>
</reference>
<dbReference type="GO" id="GO:0006412">
    <property type="term" value="P:translation"/>
    <property type="evidence" value="ECO:0007669"/>
    <property type="project" value="InterPro"/>
</dbReference>
<dbReference type="GO" id="GO:1990904">
    <property type="term" value="C:ribonucleoprotein complex"/>
    <property type="evidence" value="ECO:0007669"/>
    <property type="project" value="UniProtKB-KW"/>
</dbReference>
<evidence type="ECO:0000256" key="1">
    <source>
        <dbReference type="ARBA" id="ARBA00009875"/>
    </source>
</evidence>
<feature type="region of interest" description="Disordered" evidence="4">
    <location>
        <begin position="1"/>
        <end position="48"/>
    </location>
</feature>
<dbReference type="Proteomes" id="UP000226712">
    <property type="component" value="Unassembled WGS sequence"/>
</dbReference>
<accession>A0A2D6LPA5</accession>
<evidence type="ECO:0000313" key="5">
    <source>
        <dbReference type="EMBL" id="MAG18015.1"/>
    </source>
</evidence>
<feature type="compositionally biased region" description="Basic and acidic residues" evidence="4">
    <location>
        <begin position="26"/>
        <end position="37"/>
    </location>
</feature>
<organism evidence="5 6">
    <name type="scientific">Candidatus Iainarchaeum sp</name>
    <dbReference type="NCBI Taxonomy" id="3101447"/>
    <lineage>
        <taxon>Archaea</taxon>
        <taxon>Candidatus Iainarchaeota</taxon>
        <taxon>Candidatus Iainarchaeia</taxon>
        <taxon>Candidatus Iainarchaeales</taxon>
        <taxon>Candidatus Iainarchaeaceae</taxon>
        <taxon>Candidatus Iainarchaeum</taxon>
    </lineage>
</organism>
<dbReference type="InterPro" id="IPR008195">
    <property type="entry name" value="Ribosomal_eL34"/>
</dbReference>
<dbReference type="GO" id="GO:0005840">
    <property type="term" value="C:ribosome"/>
    <property type="evidence" value="ECO:0007669"/>
    <property type="project" value="UniProtKB-KW"/>
</dbReference>
<keyword evidence="2" id="KW-0689">Ribosomal protein</keyword>
<evidence type="ECO:0008006" key="7">
    <source>
        <dbReference type="Google" id="ProtNLM"/>
    </source>
</evidence>
<dbReference type="EMBL" id="NZBD01000004">
    <property type="protein sequence ID" value="MAG18015.1"/>
    <property type="molecule type" value="Genomic_DNA"/>
</dbReference>
<evidence type="ECO:0000313" key="6">
    <source>
        <dbReference type="Proteomes" id="UP000226712"/>
    </source>
</evidence>
<gene>
    <name evidence="5" type="ORF">CL944_00910</name>
</gene>
<evidence type="ECO:0000256" key="3">
    <source>
        <dbReference type="ARBA" id="ARBA00023274"/>
    </source>
</evidence>
<sequence>MVDRQTRVKKKKFRKTPGSNTAIQYTRDKNSKARDPITGKQLSGTGNQSKAIVRGLAKSKRRPSVAFGGILGSKTRREVWENYALVDSGRKDITDIPIKLKKFVKVKEASK</sequence>
<protein>
    <recommendedName>
        <fullName evidence="7">50S ribosomal protein L34e</fullName>
    </recommendedName>
</protein>
<dbReference type="Pfam" id="PF01199">
    <property type="entry name" value="Ribosomal_L34e"/>
    <property type="match status" value="1"/>
</dbReference>
<name>A0A2D6LPA5_9ARCH</name>
<dbReference type="PRINTS" id="PR01250">
    <property type="entry name" value="RIBOSOMALL34"/>
</dbReference>
<proteinExistence type="inferred from homology"/>
<evidence type="ECO:0000256" key="4">
    <source>
        <dbReference type="SAM" id="MobiDB-lite"/>
    </source>
</evidence>
<comment type="similarity">
    <text evidence="1">Belongs to the eukaryotic ribosomal protein eL34 family.</text>
</comment>
<keyword evidence="3" id="KW-0687">Ribonucleoprotein</keyword>
<evidence type="ECO:0000256" key="2">
    <source>
        <dbReference type="ARBA" id="ARBA00022980"/>
    </source>
</evidence>